<dbReference type="WBParaSite" id="PSAMB.scaffold10666size3917.g33493.t1">
    <property type="protein sequence ID" value="PSAMB.scaffold10666size3917.g33493.t1"/>
    <property type="gene ID" value="PSAMB.scaffold10666size3917.g33493"/>
</dbReference>
<dbReference type="GO" id="GO:0071818">
    <property type="term" value="C:BAT3 complex"/>
    <property type="evidence" value="ECO:0007669"/>
    <property type="project" value="TreeGrafter"/>
</dbReference>
<dbReference type="PANTHER" id="PTHR15204:SF0">
    <property type="entry name" value="LARGE PROLINE-RICH PROTEIN BAG6"/>
    <property type="match status" value="1"/>
</dbReference>
<accession>A0A914UJR6</accession>
<dbReference type="SUPFAM" id="SSF54236">
    <property type="entry name" value="Ubiquitin-like"/>
    <property type="match status" value="1"/>
</dbReference>
<evidence type="ECO:0000313" key="2">
    <source>
        <dbReference type="Proteomes" id="UP000887566"/>
    </source>
</evidence>
<dbReference type="Pfam" id="PF00240">
    <property type="entry name" value="ubiquitin"/>
    <property type="match status" value="1"/>
</dbReference>
<dbReference type="InterPro" id="IPR029071">
    <property type="entry name" value="Ubiquitin-like_domsf"/>
</dbReference>
<dbReference type="InterPro" id="IPR000626">
    <property type="entry name" value="Ubiquitin-like_dom"/>
</dbReference>
<dbReference type="GO" id="GO:0036503">
    <property type="term" value="P:ERAD pathway"/>
    <property type="evidence" value="ECO:0007669"/>
    <property type="project" value="TreeGrafter"/>
</dbReference>
<dbReference type="Proteomes" id="UP000887566">
    <property type="component" value="Unplaced"/>
</dbReference>
<dbReference type="GO" id="GO:0051787">
    <property type="term" value="F:misfolded protein binding"/>
    <property type="evidence" value="ECO:0007669"/>
    <property type="project" value="TreeGrafter"/>
</dbReference>
<dbReference type="GO" id="GO:0031593">
    <property type="term" value="F:polyubiquitin modification-dependent protein binding"/>
    <property type="evidence" value="ECO:0007669"/>
    <property type="project" value="TreeGrafter"/>
</dbReference>
<keyword evidence="2" id="KW-1185">Reference proteome</keyword>
<dbReference type="AlphaFoldDB" id="A0A914UJR6"/>
<dbReference type="PANTHER" id="PTHR15204">
    <property type="entry name" value="LARGE PROLINE-RICH PROTEIN BAG6"/>
    <property type="match status" value="1"/>
</dbReference>
<evidence type="ECO:0000259" key="1">
    <source>
        <dbReference type="PROSITE" id="PS50053"/>
    </source>
</evidence>
<dbReference type="Gene3D" id="3.10.20.90">
    <property type="entry name" value="Phosphatidylinositol 3-kinase Catalytic Subunit, Chain A, domain 1"/>
    <property type="match status" value="1"/>
</dbReference>
<dbReference type="CDD" id="cd17039">
    <property type="entry name" value="Ubl_ubiquitin_like"/>
    <property type="match status" value="1"/>
</dbReference>
<feature type="domain" description="Ubiquitin-like" evidence="1">
    <location>
        <begin position="1"/>
        <end position="73"/>
    </location>
</feature>
<dbReference type="SMART" id="SM00213">
    <property type="entry name" value="UBQ"/>
    <property type="match status" value="1"/>
</dbReference>
<sequence>MELKVKLIDGSDHRISLDDQATLGALRAAVLEATNVAVERQRLIFRGKVLSDDSKLLSAIGVTDGNVLHMVERAPVLANAAPLAPHPDEQRGHHHHHPRAAVRNVIVGNLPIQRQPDFNEAHTRELLTSALGRIGDIGRTAGVRFEQDARTGDTHVHVQLRAERQTAVDSPARERVDH</sequence>
<dbReference type="PROSITE" id="PS50053">
    <property type="entry name" value="UBIQUITIN_2"/>
    <property type="match status" value="1"/>
</dbReference>
<protein>
    <submittedName>
        <fullName evidence="3">Ubiquitin-like domain-containing protein</fullName>
    </submittedName>
</protein>
<proteinExistence type="predicted"/>
<organism evidence="2 3">
    <name type="scientific">Plectus sambesii</name>
    <dbReference type="NCBI Taxonomy" id="2011161"/>
    <lineage>
        <taxon>Eukaryota</taxon>
        <taxon>Metazoa</taxon>
        <taxon>Ecdysozoa</taxon>
        <taxon>Nematoda</taxon>
        <taxon>Chromadorea</taxon>
        <taxon>Plectida</taxon>
        <taxon>Plectina</taxon>
        <taxon>Plectoidea</taxon>
        <taxon>Plectidae</taxon>
        <taxon>Plectus</taxon>
    </lineage>
</organism>
<reference evidence="3" key="1">
    <citation type="submission" date="2022-11" db="UniProtKB">
        <authorList>
            <consortium name="WormBaseParasite"/>
        </authorList>
    </citation>
    <scope>IDENTIFICATION</scope>
</reference>
<name>A0A914UJR6_9BILA</name>
<evidence type="ECO:0000313" key="3">
    <source>
        <dbReference type="WBParaSite" id="PSAMB.scaffold10666size3917.g33493.t1"/>
    </source>
</evidence>